<evidence type="ECO:0000313" key="1">
    <source>
        <dbReference type="EMBL" id="TQB72994.1"/>
    </source>
</evidence>
<dbReference type="PANTHER" id="PTHR42085">
    <property type="entry name" value="F-BOX DOMAIN-CONTAINING PROTEIN"/>
    <property type="match status" value="1"/>
</dbReference>
<sequence>MVSFLDLPHSVRQRIYRYALVQKRIFVRPFMSMGYLVDADRIEKYGIPNLNLLCASKQIYAEAIPMYLSENTFSIVQVDLLAAASAESERVAYNLKMIRRVELIFDTRDYIYMAQFLVDELPEIAGFIDDYVYNSSYKENVIDNLLQLRDRLDVPGLDPAVPESITSRSSSEGQERHRRHIANMKEFLWGRTLTFVRQTFSLDYLFIDLRHTNCLSGCCRLSFDVLNWGWFRIWLHGLPKEIQIRCYAEHEHKLALRCLNRQRFHHGMKLEDIFDPCQIVHCRELARYKAILEDACFNKEEWDQETVVGD</sequence>
<evidence type="ECO:0000313" key="2">
    <source>
        <dbReference type="Proteomes" id="UP000319663"/>
    </source>
</evidence>
<dbReference type="OrthoDB" id="62952at2759"/>
<keyword evidence="2" id="KW-1185">Reference proteome</keyword>
<dbReference type="AlphaFoldDB" id="A0A507QWZ3"/>
<accession>A0A507QWZ3</accession>
<dbReference type="Proteomes" id="UP000319663">
    <property type="component" value="Unassembled WGS sequence"/>
</dbReference>
<gene>
    <name evidence="1" type="ORF">MPDQ_006332</name>
</gene>
<comment type="caution">
    <text evidence="1">The sequence shown here is derived from an EMBL/GenBank/DDBJ whole genome shotgun (WGS) entry which is preliminary data.</text>
</comment>
<dbReference type="EMBL" id="VIFY01000053">
    <property type="protein sequence ID" value="TQB72994.1"/>
    <property type="molecule type" value="Genomic_DNA"/>
</dbReference>
<evidence type="ECO:0008006" key="3">
    <source>
        <dbReference type="Google" id="ProtNLM"/>
    </source>
</evidence>
<dbReference type="InterPro" id="IPR038883">
    <property type="entry name" value="AN11006-like"/>
</dbReference>
<reference evidence="1 2" key="1">
    <citation type="submission" date="2019-06" db="EMBL/GenBank/DDBJ databases">
        <title>Wine fermentation using esterase from Monascus purpureus.</title>
        <authorList>
            <person name="Geng C."/>
            <person name="Zhang Y."/>
        </authorList>
    </citation>
    <scope>NUCLEOTIDE SEQUENCE [LARGE SCALE GENOMIC DNA]</scope>
    <source>
        <strain evidence="1">HQ1</strain>
    </source>
</reference>
<proteinExistence type="predicted"/>
<name>A0A507QWZ3_MONPU</name>
<dbReference type="PANTHER" id="PTHR42085:SF1">
    <property type="entry name" value="F-BOX DOMAIN-CONTAINING PROTEIN"/>
    <property type="match status" value="1"/>
</dbReference>
<organism evidence="1 2">
    <name type="scientific">Monascus purpureus</name>
    <name type="common">Red mold</name>
    <name type="synonym">Monascus anka</name>
    <dbReference type="NCBI Taxonomy" id="5098"/>
    <lineage>
        <taxon>Eukaryota</taxon>
        <taxon>Fungi</taxon>
        <taxon>Dikarya</taxon>
        <taxon>Ascomycota</taxon>
        <taxon>Pezizomycotina</taxon>
        <taxon>Eurotiomycetes</taxon>
        <taxon>Eurotiomycetidae</taxon>
        <taxon>Eurotiales</taxon>
        <taxon>Aspergillaceae</taxon>
        <taxon>Monascus</taxon>
    </lineage>
</organism>
<protein>
    <recommendedName>
        <fullName evidence="3">F-box domain-containing protein</fullName>
    </recommendedName>
</protein>